<dbReference type="PANTHER" id="PTHR36510">
    <property type="entry name" value="GLUTAMATE--CYSTEINE LIGASE 2-RELATED"/>
    <property type="match status" value="1"/>
</dbReference>
<dbReference type="InterPro" id="IPR046342">
    <property type="entry name" value="CBS_dom_sf"/>
</dbReference>
<dbReference type="SUPFAM" id="SSF55931">
    <property type="entry name" value="Glutamine synthetase/guanido kinase"/>
    <property type="match status" value="1"/>
</dbReference>
<dbReference type="Gene3D" id="3.10.580.10">
    <property type="entry name" value="CBS-domain"/>
    <property type="match status" value="2"/>
</dbReference>
<keyword evidence="4" id="KW-1185">Reference proteome</keyword>
<dbReference type="InterPro" id="IPR006336">
    <property type="entry name" value="GCS2"/>
</dbReference>
<dbReference type="Pfam" id="PF04107">
    <property type="entry name" value="GCS2"/>
    <property type="match status" value="1"/>
</dbReference>
<dbReference type="Proteomes" id="UP001589797">
    <property type="component" value="Unassembled WGS sequence"/>
</dbReference>
<evidence type="ECO:0000259" key="2">
    <source>
        <dbReference type="PROSITE" id="PS51371"/>
    </source>
</evidence>
<organism evidence="3 4">
    <name type="scientific">Fontibacter flavus</name>
    <dbReference type="NCBI Taxonomy" id="654838"/>
    <lineage>
        <taxon>Bacteria</taxon>
        <taxon>Pseudomonadati</taxon>
        <taxon>Bacteroidota</taxon>
        <taxon>Cytophagia</taxon>
        <taxon>Cytophagales</taxon>
        <taxon>Cyclobacteriaceae</taxon>
        <taxon>Fontibacter</taxon>
    </lineage>
</organism>
<dbReference type="InterPro" id="IPR000644">
    <property type="entry name" value="CBS_dom"/>
</dbReference>
<protein>
    <submittedName>
        <fullName evidence="3">CBS domain-containing protein</fullName>
    </submittedName>
</protein>
<gene>
    <name evidence="3" type="ORF">ACFFIP_17195</name>
</gene>
<feature type="domain" description="CBS" evidence="2">
    <location>
        <begin position="507"/>
        <end position="563"/>
    </location>
</feature>
<dbReference type="EMBL" id="JBHLWI010000053">
    <property type="protein sequence ID" value="MFC0264426.1"/>
    <property type="molecule type" value="Genomic_DNA"/>
</dbReference>
<dbReference type="InterPro" id="IPR014746">
    <property type="entry name" value="Gln_synth/guanido_kin_cat_dom"/>
</dbReference>
<accession>A0ABV6FX04</accession>
<reference evidence="3 4" key="1">
    <citation type="submission" date="2024-09" db="EMBL/GenBank/DDBJ databases">
        <authorList>
            <person name="Sun Q."/>
            <person name="Mori K."/>
        </authorList>
    </citation>
    <scope>NUCLEOTIDE SEQUENCE [LARGE SCALE GENOMIC DNA]</scope>
    <source>
        <strain evidence="3 4">CCM 7650</strain>
    </source>
</reference>
<dbReference type="Pfam" id="PF00571">
    <property type="entry name" value="CBS"/>
    <property type="match status" value="2"/>
</dbReference>
<feature type="domain" description="CBS" evidence="2">
    <location>
        <begin position="571"/>
        <end position="616"/>
    </location>
</feature>
<keyword evidence="1" id="KW-0129">CBS domain</keyword>
<evidence type="ECO:0000313" key="3">
    <source>
        <dbReference type="EMBL" id="MFC0264426.1"/>
    </source>
</evidence>
<dbReference type="Gene3D" id="3.30.590.20">
    <property type="match status" value="1"/>
</dbReference>
<dbReference type="InterPro" id="IPR050141">
    <property type="entry name" value="GCL_type2/YbdK_subfam"/>
</dbReference>
<evidence type="ECO:0000313" key="4">
    <source>
        <dbReference type="Proteomes" id="UP001589797"/>
    </source>
</evidence>
<dbReference type="SMART" id="SM00116">
    <property type="entry name" value="CBS"/>
    <property type="match status" value="2"/>
</dbReference>
<comment type="caution">
    <text evidence="3">The sequence shown here is derived from an EMBL/GenBank/DDBJ whole genome shotgun (WGS) entry which is preliminary data.</text>
</comment>
<dbReference type="SUPFAM" id="SSF54631">
    <property type="entry name" value="CBS-domain pair"/>
    <property type="match status" value="1"/>
</dbReference>
<dbReference type="PROSITE" id="PS51371">
    <property type="entry name" value="CBS"/>
    <property type="match status" value="2"/>
</dbReference>
<evidence type="ECO:0000256" key="1">
    <source>
        <dbReference type="PROSITE-ProRule" id="PRU00703"/>
    </source>
</evidence>
<sequence length="616" mass="70465">MGCIQVKKLSGKKERANYFHHLNRDLEALDIMVSENLIERSPTRIGAEQEFFIVKDDFLPNNNALELLNKINDPHFTTEIGNFNLEINLDPLELKGDCFSQMQTQLNGLLQKAQQVAQENSSKIIITGILPTLNHAHITMENMTNVPRYYVLNEAAKEYRGQDFSFHIKGVDELNLLHDSVMLESCNTSWQMHLQVDPDEFMDMFNWAQAISGPVLAVCCNSPLLFGKELWSETRIALFTQSVDIRTNSYLLNESQPRVGFEDHWQTGSISEIFKDNVSRFRSLLTSDFDQDSVAMLKDGVIPKLRALCLHNGTVYRWNRACYGVGSGKPHLRIENRYVPAGPTVIDQIANMAFWVGLMKGRKEEYHDIHQKMDFKDIKANFFKAARYGLATQFVWDNKLISSQELILGILIPMARIGLNRLNIPAEEIDRYISIIENRMKGKTGADWIIGSYRNLLKSKKKNEAHQVLTAHLFLNQEKGKPVGEWDLLEPDAMTTFGITKRVMHVMNTDIFSVEENDSVELVVQMMQWKNIHHIPVIRGDKELVGLLSWSDVERFFKIPDEVQICVGRIMKMELITITQDKTVDEARQLMAEHQISSLPVVKGNKLVGIVTTKDI</sequence>
<name>A0ABV6FX04_9BACT</name>
<proteinExistence type="predicted"/>
<dbReference type="RefSeq" id="WP_382388975.1">
    <property type="nucleotide sequence ID" value="NZ_JBHLWI010000053.1"/>
</dbReference>
<dbReference type="PANTHER" id="PTHR36510:SF3">
    <property type="entry name" value="CONSERVED PROTEIN"/>
    <property type="match status" value="1"/>
</dbReference>